<dbReference type="AlphaFoldDB" id="A0A197K4A9"/>
<keyword evidence="2 6" id="KW-0812">Transmembrane</keyword>
<feature type="transmembrane region" description="Helical" evidence="6">
    <location>
        <begin position="528"/>
        <end position="549"/>
    </location>
</feature>
<feature type="region of interest" description="Disordered" evidence="5">
    <location>
        <begin position="314"/>
        <end position="335"/>
    </location>
</feature>
<dbReference type="PANTHER" id="PTHR46140">
    <property type="entry name" value="VACUOLAR TRANSPORTER CHAPERONE 1-RELATED"/>
    <property type="match status" value="1"/>
</dbReference>
<name>A0A197K4A9_9FUNG</name>
<dbReference type="STRING" id="1314771.A0A197K4A9"/>
<dbReference type="PANTHER" id="PTHR46140:SF1">
    <property type="entry name" value="VACUOLAR TRANSPORTER CHAPERONE COMPLEX SUBUNIT 4-RELATED"/>
    <property type="match status" value="1"/>
</dbReference>
<feature type="compositionally biased region" description="Low complexity" evidence="5">
    <location>
        <begin position="753"/>
        <end position="787"/>
    </location>
</feature>
<evidence type="ECO:0000313" key="9">
    <source>
        <dbReference type="Proteomes" id="UP000078512"/>
    </source>
</evidence>
<dbReference type="InterPro" id="IPR051572">
    <property type="entry name" value="VTC_Complex_Subunit"/>
</dbReference>
<dbReference type="Pfam" id="PF02656">
    <property type="entry name" value="DUF202"/>
    <property type="match status" value="1"/>
</dbReference>
<feature type="compositionally biased region" description="Low complexity" evidence="5">
    <location>
        <begin position="113"/>
        <end position="124"/>
    </location>
</feature>
<feature type="compositionally biased region" description="Gly residues" evidence="5">
    <location>
        <begin position="25"/>
        <end position="43"/>
    </location>
</feature>
<feature type="compositionally biased region" description="Pro residues" evidence="5">
    <location>
        <begin position="688"/>
        <end position="698"/>
    </location>
</feature>
<feature type="compositionally biased region" description="Polar residues" evidence="5">
    <location>
        <begin position="125"/>
        <end position="134"/>
    </location>
</feature>
<proteinExistence type="predicted"/>
<accession>A0A197K4A9</accession>
<feature type="region of interest" description="Disordered" evidence="5">
    <location>
        <begin position="473"/>
        <end position="508"/>
    </location>
</feature>
<feature type="region of interest" description="Disordered" evidence="5">
    <location>
        <begin position="1"/>
        <end position="191"/>
    </location>
</feature>
<evidence type="ECO:0000256" key="3">
    <source>
        <dbReference type="ARBA" id="ARBA00022989"/>
    </source>
</evidence>
<keyword evidence="3 6" id="KW-1133">Transmembrane helix</keyword>
<keyword evidence="9" id="KW-1185">Reference proteome</keyword>
<feature type="compositionally biased region" description="Low complexity" evidence="5">
    <location>
        <begin position="142"/>
        <end position="153"/>
    </location>
</feature>
<feature type="region of interest" description="Disordered" evidence="5">
    <location>
        <begin position="213"/>
        <end position="239"/>
    </location>
</feature>
<evidence type="ECO:0000256" key="1">
    <source>
        <dbReference type="ARBA" id="ARBA00004127"/>
    </source>
</evidence>
<feature type="compositionally biased region" description="Low complexity" evidence="5">
    <location>
        <begin position="220"/>
        <end position="230"/>
    </location>
</feature>
<gene>
    <name evidence="8" type="ORF">K457DRAFT_17232</name>
</gene>
<evidence type="ECO:0000256" key="6">
    <source>
        <dbReference type="SAM" id="Phobius"/>
    </source>
</evidence>
<keyword evidence="4 6" id="KW-0472">Membrane</keyword>
<feature type="compositionally biased region" description="Low complexity" evidence="5">
    <location>
        <begin position="53"/>
        <end position="73"/>
    </location>
</feature>
<evidence type="ECO:0000256" key="2">
    <source>
        <dbReference type="ARBA" id="ARBA00022692"/>
    </source>
</evidence>
<evidence type="ECO:0000259" key="7">
    <source>
        <dbReference type="Pfam" id="PF02656"/>
    </source>
</evidence>
<feature type="domain" description="DUF202" evidence="7">
    <location>
        <begin position="519"/>
        <end position="596"/>
    </location>
</feature>
<dbReference type="OrthoDB" id="2433332at2759"/>
<dbReference type="GO" id="GO:0012505">
    <property type="term" value="C:endomembrane system"/>
    <property type="evidence" value="ECO:0007669"/>
    <property type="project" value="UniProtKB-SubCell"/>
</dbReference>
<protein>
    <recommendedName>
        <fullName evidence="7">DUF202 domain-containing protein</fullName>
    </recommendedName>
</protein>
<dbReference type="Proteomes" id="UP000078512">
    <property type="component" value="Unassembled WGS sequence"/>
</dbReference>
<feature type="compositionally biased region" description="Polar residues" evidence="5">
    <location>
        <begin position="159"/>
        <end position="178"/>
    </location>
</feature>
<feature type="compositionally biased region" description="Basic and acidic residues" evidence="5">
    <location>
        <begin position="492"/>
        <end position="508"/>
    </location>
</feature>
<sequence>MPTEPWTLQPSPSASSLGSTDSTGRGKGAGAGVGLGVTGGGRVGNISNKATMTSRSSTNHRLSSSNSDTLLSSSEDESTTLPRARESMVEDVSQLAVASNPLLSVGDGGSGVGSSSSMHTMASSLTRASTPASERQQHQHHYYQQQQPPQQQYGYGSFDASSRGTQTSENSSTHNNIYAGTGAGVGSGNRSSRAAETIIHFPDQIPTLQLVSFTPPPSSPVEGSSSSATPHLPYAHTYPHTHHQNADIAAPASSSSGHYHPLPAAATTIAPSHMDDLGAEHSSKFQEIRKRFSLGAMGAGGTVGVVGDRIGRRTSLTNNNNSRKEPVRQWTKDSTKTLANESTAALLMREDLKDESSLIRKKVGGVEGGGGGVGLAMNGRMHSATSGTIHFQESEYAGVTRRGSTMTFMSGNTQTTYRLNVNIKHTDYYSEKVGYGHPDHHGYNTNTKSNPALNLSTLSLAAISPTTPNTPHDSIFGQAGSNNNNPAPNRKRYIDTRKRNKQQKKEEKTLAKASFKKRKTLFSNERTFIHWIKFGMLLGALAMMLLNFSGEGIARREGVDQTLANRVGRIGQNVGVTLLLICLLCLVYSGVSYHWRHLGIVKDKGHERYFDRVGPTFLTVALLATYTMNVVLTIQVSSLMDQDYEPSIYLNNNNLGPHALPPLTPSPSTSPPSAAIGSDETAPAQPIILPPAPEPSPEPLLTQPQRPVFDTPILPPGSTILIDSDEDDGSDFEFSHPPSDLEIPTVMAASTMTDSESGSKPSSPSDSSSYKVSVSSSSRTEGSNVSSESDRLTTTRGDSGDEDDDD</sequence>
<feature type="compositionally biased region" description="Pro residues" evidence="5">
    <location>
        <begin position="659"/>
        <end position="670"/>
    </location>
</feature>
<comment type="subcellular location">
    <subcellularLocation>
        <location evidence="1">Endomembrane system</location>
        <topology evidence="1">Multi-pass membrane protein</topology>
    </subcellularLocation>
</comment>
<feature type="compositionally biased region" description="Basic and acidic residues" evidence="5">
    <location>
        <begin position="322"/>
        <end position="335"/>
    </location>
</feature>
<feature type="transmembrane region" description="Helical" evidence="6">
    <location>
        <begin position="570"/>
        <end position="593"/>
    </location>
</feature>
<reference evidence="8 9" key="1">
    <citation type="submission" date="2016-05" db="EMBL/GenBank/DDBJ databases">
        <title>Genome sequencing reveals origins of a unique bacterial endosymbiosis in the earliest lineages of terrestrial Fungi.</title>
        <authorList>
            <consortium name="DOE Joint Genome Institute"/>
            <person name="Uehling J."/>
            <person name="Gryganskyi A."/>
            <person name="Hameed K."/>
            <person name="Tschaplinski T."/>
            <person name="Misztal P."/>
            <person name="Wu S."/>
            <person name="Desiro A."/>
            <person name="Vande Pol N."/>
            <person name="Du Z.-Y."/>
            <person name="Zienkiewicz A."/>
            <person name="Zienkiewicz K."/>
            <person name="Morin E."/>
            <person name="Tisserant E."/>
            <person name="Splivallo R."/>
            <person name="Hainaut M."/>
            <person name="Henrissat B."/>
            <person name="Ohm R."/>
            <person name="Kuo A."/>
            <person name="Yan J."/>
            <person name="Lipzen A."/>
            <person name="Nolan M."/>
            <person name="Labutti K."/>
            <person name="Barry K."/>
            <person name="Goldstein A."/>
            <person name="Labbe J."/>
            <person name="Schadt C."/>
            <person name="Tuskan G."/>
            <person name="Grigoriev I."/>
            <person name="Martin F."/>
            <person name="Vilgalys R."/>
            <person name="Bonito G."/>
        </authorList>
    </citation>
    <scope>NUCLEOTIDE SEQUENCE [LARGE SCALE GENOMIC DNA]</scope>
    <source>
        <strain evidence="8 9">AG-77</strain>
    </source>
</reference>
<organism evidence="8 9">
    <name type="scientific">Linnemannia elongata AG-77</name>
    <dbReference type="NCBI Taxonomy" id="1314771"/>
    <lineage>
        <taxon>Eukaryota</taxon>
        <taxon>Fungi</taxon>
        <taxon>Fungi incertae sedis</taxon>
        <taxon>Mucoromycota</taxon>
        <taxon>Mortierellomycotina</taxon>
        <taxon>Mortierellomycetes</taxon>
        <taxon>Mortierellales</taxon>
        <taxon>Mortierellaceae</taxon>
        <taxon>Linnemannia</taxon>
    </lineage>
</organism>
<evidence type="ECO:0000256" key="4">
    <source>
        <dbReference type="ARBA" id="ARBA00023136"/>
    </source>
</evidence>
<feature type="region of interest" description="Disordered" evidence="5">
    <location>
        <begin position="659"/>
        <end position="806"/>
    </location>
</feature>
<feature type="compositionally biased region" description="Polar residues" evidence="5">
    <location>
        <begin position="1"/>
        <end position="22"/>
    </location>
</feature>
<feature type="transmembrane region" description="Helical" evidence="6">
    <location>
        <begin position="613"/>
        <end position="632"/>
    </location>
</feature>
<evidence type="ECO:0000256" key="5">
    <source>
        <dbReference type="SAM" id="MobiDB-lite"/>
    </source>
</evidence>
<dbReference type="EMBL" id="KV442029">
    <property type="protein sequence ID" value="OAQ31526.1"/>
    <property type="molecule type" value="Genomic_DNA"/>
</dbReference>
<evidence type="ECO:0000313" key="8">
    <source>
        <dbReference type="EMBL" id="OAQ31526.1"/>
    </source>
</evidence>
<dbReference type="InterPro" id="IPR003807">
    <property type="entry name" value="DUF202"/>
</dbReference>